<dbReference type="AlphaFoldDB" id="A0A6L2MVS2"/>
<organism evidence="3">
    <name type="scientific">Tanacetum cinerariifolium</name>
    <name type="common">Dalmatian daisy</name>
    <name type="synonym">Chrysanthemum cinerariifolium</name>
    <dbReference type="NCBI Taxonomy" id="118510"/>
    <lineage>
        <taxon>Eukaryota</taxon>
        <taxon>Viridiplantae</taxon>
        <taxon>Streptophyta</taxon>
        <taxon>Embryophyta</taxon>
        <taxon>Tracheophyta</taxon>
        <taxon>Spermatophyta</taxon>
        <taxon>Magnoliopsida</taxon>
        <taxon>eudicotyledons</taxon>
        <taxon>Gunneridae</taxon>
        <taxon>Pentapetalae</taxon>
        <taxon>asterids</taxon>
        <taxon>campanulids</taxon>
        <taxon>Asterales</taxon>
        <taxon>Asteraceae</taxon>
        <taxon>Asteroideae</taxon>
        <taxon>Anthemideae</taxon>
        <taxon>Anthemidinae</taxon>
        <taxon>Tanacetum</taxon>
    </lineage>
</organism>
<dbReference type="Pfam" id="PF22936">
    <property type="entry name" value="Pol_BBD"/>
    <property type="match status" value="1"/>
</dbReference>
<protein>
    <submittedName>
        <fullName evidence="3">Uncharacterized protein</fullName>
    </submittedName>
</protein>
<dbReference type="InterPro" id="IPR054722">
    <property type="entry name" value="PolX-like_BBD"/>
</dbReference>
<gene>
    <name evidence="3" type="ORF">Tci_049487</name>
</gene>
<reference evidence="3" key="1">
    <citation type="journal article" date="2019" name="Sci. Rep.">
        <title>Draft genome of Tanacetum cinerariifolium, the natural source of mosquito coil.</title>
        <authorList>
            <person name="Yamashiro T."/>
            <person name="Shiraishi A."/>
            <person name="Satake H."/>
            <person name="Nakayama K."/>
        </authorList>
    </citation>
    <scope>NUCLEOTIDE SEQUENCE</scope>
</reference>
<proteinExistence type="predicted"/>
<evidence type="ECO:0000259" key="1">
    <source>
        <dbReference type="Pfam" id="PF03732"/>
    </source>
</evidence>
<dbReference type="PANTHER" id="PTHR33223">
    <property type="entry name" value="CCHC-TYPE DOMAIN-CONTAINING PROTEIN"/>
    <property type="match status" value="1"/>
</dbReference>
<feature type="domain" description="Retrotransposon gag" evidence="1">
    <location>
        <begin position="77"/>
        <end position="149"/>
    </location>
</feature>
<feature type="domain" description="Retrovirus-related Pol polyprotein from transposon TNT 1-94-like beta-barrel" evidence="2">
    <location>
        <begin position="247"/>
        <end position="304"/>
    </location>
</feature>
<dbReference type="Pfam" id="PF03732">
    <property type="entry name" value="Retrotrans_gag"/>
    <property type="match status" value="1"/>
</dbReference>
<evidence type="ECO:0000313" key="3">
    <source>
        <dbReference type="EMBL" id="GEU77509.1"/>
    </source>
</evidence>
<comment type="caution">
    <text evidence="3">The sequence shown here is derived from an EMBL/GenBank/DDBJ whole genome shotgun (WGS) entry which is preliminary data.</text>
</comment>
<dbReference type="PANTHER" id="PTHR33223:SF11">
    <property type="entry name" value="ELEMENT PROTEIN, PUTATIVE-RELATED"/>
    <property type="match status" value="1"/>
</dbReference>
<dbReference type="InterPro" id="IPR005162">
    <property type="entry name" value="Retrotrans_gag_dom"/>
</dbReference>
<name>A0A6L2MVS2_TANCI</name>
<evidence type="ECO:0000259" key="2">
    <source>
        <dbReference type="Pfam" id="PF22936"/>
    </source>
</evidence>
<accession>A0A6L2MVS2</accession>
<sequence>MKQYMSKTRGNYRSGVVRPKIIDKTHFELKGQFLKELRENTFSGLEHEDVKKHFEKVPEIVDLFHIPEVTQDQVMLRIFPMSLTGATSRWLRNEPSGSITNWETLKTKFLNKYYPPARTAKKMTEINNFQQEPDESLFQAWERFKELFDMWVKSSVSQSASPIFMTKTFCASNSVENLDTLSSVRRPKPSGVIWMKKGSSNTVKADLSSVNHSNLNKNVKRYSRKNLMACNNSDTRSAFDIVQICLWIIDSGCSKHMTGNRALLMNFVEKFFGTVRFGNNNFAMIAGYGDMVIGSMTIKKVYCVEGL</sequence>
<dbReference type="EMBL" id="BKCJ010007488">
    <property type="protein sequence ID" value="GEU77509.1"/>
    <property type="molecule type" value="Genomic_DNA"/>
</dbReference>